<evidence type="ECO:0000259" key="19">
    <source>
        <dbReference type="Pfam" id="PF13807"/>
    </source>
</evidence>
<sequence>MHTAEGVPSKNFDNEENSIDLKKVFNKLIDKWHWFIFSVFICLVASFLYSRYTPPTYQIKARLLVNDDEKGGGISKQAGALMDLGGLMGGKNSVDNEVEILKTRFLMEQVVRQMELNIVYTRKSNLISRELYRAPFKLNIIKGIDTIRQTRLSVEELSGDRLKISSDHFEKDVKWNENFDVAGIGTLNLTQNNGLKMPEGEYFVTVSSIDSRVAALMKQLSVNVSNKQVSIIDLGLSYTLPNKGEDVLNALINRYAEANLSDKNAIADSTYRFITERLNLIASELGDVENKVESFKQQNKLADMTEQGKLLVQNSGEFASELAKAETQVTVLSDLEDYLKDETKNKRVFPTSLLPQDLIFSNLMNQYNSLLIERDKQLLGLTEESPFIQNIDTQITGLRKGILSNIQSTKNSFVVTRNKLRTQLKEAEGQIGGVPQIEKNYLKLARKQQIKQELYIFLMQKAEETAISKTSNISIAKMIDPPKSEVLPTSPKKSGIYLAGLLFGIIIPILIILGKEVLNTSISTKEEILALTQVPVVGEISHNLSSDNLIVANQSRSSISEQFRALRTNLSFYLKTKDEKIILLTSSMSGEGKSFTAINLGNILALAGKKVLLMELDLRKPGLSAKLDVNNDVGFSNYTISPDINVKDIVKPLKINQNMFIISSGPLPPNPAETIMSENTPLLIDELKKQFDYIIMDAPPVGIITDAQLLSQYADVTLYLVRQKVTQKAQLSIVEDLYRKGKMKNLGIVVNDIASKYYGYGYGYGNYGENDSGSWIGKMLNKFKTS</sequence>
<dbReference type="GO" id="GO:0004715">
    <property type="term" value="F:non-membrane spanning protein tyrosine kinase activity"/>
    <property type="evidence" value="ECO:0007669"/>
    <property type="project" value="UniProtKB-EC"/>
</dbReference>
<dbReference type="SUPFAM" id="SSF52540">
    <property type="entry name" value="P-loop containing nucleoside triphosphate hydrolases"/>
    <property type="match status" value="1"/>
</dbReference>
<comment type="catalytic activity">
    <reaction evidence="15">
        <text>L-tyrosyl-[protein] + ATP = O-phospho-L-tyrosyl-[protein] + ADP + H(+)</text>
        <dbReference type="Rhea" id="RHEA:10596"/>
        <dbReference type="Rhea" id="RHEA-COMP:10136"/>
        <dbReference type="Rhea" id="RHEA-COMP:20101"/>
        <dbReference type="ChEBI" id="CHEBI:15378"/>
        <dbReference type="ChEBI" id="CHEBI:30616"/>
        <dbReference type="ChEBI" id="CHEBI:46858"/>
        <dbReference type="ChEBI" id="CHEBI:61978"/>
        <dbReference type="ChEBI" id="CHEBI:456216"/>
        <dbReference type="EC" id="2.7.10.2"/>
    </reaction>
</comment>
<evidence type="ECO:0000256" key="15">
    <source>
        <dbReference type="ARBA" id="ARBA00051245"/>
    </source>
</evidence>
<dbReference type="RefSeq" id="WP_136837073.1">
    <property type="nucleotide sequence ID" value="NZ_SWBQ01000004.1"/>
</dbReference>
<keyword evidence="5" id="KW-1003">Cell membrane</keyword>
<evidence type="ECO:0000256" key="5">
    <source>
        <dbReference type="ARBA" id="ARBA00022475"/>
    </source>
</evidence>
<keyword evidence="8 16" id="KW-0812">Transmembrane</keyword>
<keyword evidence="13 16" id="KW-0472">Membrane</keyword>
<keyword evidence="7 20" id="KW-0808">Transferase</keyword>
<dbReference type="Pfam" id="PF02706">
    <property type="entry name" value="Wzz"/>
    <property type="match status" value="1"/>
</dbReference>
<evidence type="ECO:0000259" key="18">
    <source>
        <dbReference type="Pfam" id="PF13614"/>
    </source>
</evidence>
<dbReference type="Gene3D" id="3.40.50.300">
    <property type="entry name" value="P-loop containing nucleotide triphosphate hydrolases"/>
    <property type="match status" value="1"/>
</dbReference>
<dbReference type="PANTHER" id="PTHR32309:SF13">
    <property type="entry name" value="FERRIC ENTEROBACTIN TRANSPORT PROTEIN FEPE"/>
    <property type="match status" value="1"/>
</dbReference>
<dbReference type="InterPro" id="IPR005702">
    <property type="entry name" value="Wzc-like_C"/>
</dbReference>
<feature type="transmembrane region" description="Helical" evidence="16">
    <location>
        <begin position="32"/>
        <end position="52"/>
    </location>
</feature>
<dbReference type="EC" id="2.7.10.2" evidence="4"/>
<dbReference type="Pfam" id="PF13614">
    <property type="entry name" value="AAA_31"/>
    <property type="match status" value="1"/>
</dbReference>
<keyword evidence="14" id="KW-0829">Tyrosine-protein kinase</keyword>
<keyword evidence="9" id="KW-0547">Nucleotide-binding</keyword>
<protein>
    <recommendedName>
        <fullName evidence="4">non-specific protein-tyrosine kinase</fullName>
        <ecNumber evidence="4">2.7.10.2</ecNumber>
    </recommendedName>
</protein>
<evidence type="ECO:0000256" key="6">
    <source>
        <dbReference type="ARBA" id="ARBA00022519"/>
    </source>
</evidence>
<dbReference type="GO" id="GO:0005886">
    <property type="term" value="C:plasma membrane"/>
    <property type="evidence" value="ECO:0007669"/>
    <property type="project" value="UniProtKB-SubCell"/>
</dbReference>
<dbReference type="NCBIfam" id="TIGR01007">
    <property type="entry name" value="eps_fam"/>
    <property type="match status" value="1"/>
</dbReference>
<feature type="transmembrane region" description="Helical" evidence="16">
    <location>
        <begin position="496"/>
        <end position="514"/>
    </location>
</feature>
<accession>A0A4U1CIX9</accession>
<dbReference type="Pfam" id="PF13807">
    <property type="entry name" value="GNVR"/>
    <property type="match status" value="1"/>
</dbReference>
<dbReference type="AlphaFoldDB" id="A0A4U1CIX9"/>
<reference evidence="20 21" key="1">
    <citation type="submission" date="2019-04" db="EMBL/GenBank/DDBJ databases">
        <title>Pedobacter sp. RP-3-15 sp. nov., isolated from Arctic soil.</title>
        <authorList>
            <person name="Dahal R.H."/>
            <person name="Kim D.-U."/>
        </authorList>
    </citation>
    <scope>NUCLEOTIDE SEQUENCE [LARGE SCALE GENOMIC DNA]</scope>
    <source>
        <strain evidence="20 21">RP-3-15</strain>
    </source>
</reference>
<evidence type="ECO:0000259" key="17">
    <source>
        <dbReference type="Pfam" id="PF02706"/>
    </source>
</evidence>
<dbReference type="InterPro" id="IPR050445">
    <property type="entry name" value="Bact_polysacc_biosynth/exp"/>
</dbReference>
<evidence type="ECO:0000256" key="11">
    <source>
        <dbReference type="ARBA" id="ARBA00022840"/>
    </source>
</evidence>
<gene>
    <name evidence="20" type="ORF">FA047_15985</name>
</gene>
<comment type="similarity">
    <text evidence="3">Belongs to the etk/wzc family.</text>
</comment>
<dbReference type="OrthoDB" id="9794577at2"/>
<name>A0A4U1CIX9_9SPHI</name>
<dbReference type="Proteomes" id="UP000307244">
    <property type="component" value="Unassembled WGS sequence"/>
</dbReference>
<keyword evidence="11" id="KW-0067">ATP-binding</keyword>
<evidence type="ECO:0000256" key="1">
    <source>
        <dbReference type="ARBA" id="ARBA00004429"/>
    </source>
</evidence>
<evidence type="ECO:0000256" key="16">
    <source>
        <dbReference type="SAM" id="Phobius"/>
    </source>
</evidence>
<evidence type="ECO:0000256" key="13">
    <source>
        <dbReference type="ARBA" id="ARBA00023136"/>
    </source>
</evidence>
<evidence type="ECO:0000313" key="21">
    <source>
        <dbReference type="Proteomes" id="UP000307244"/>
    </source>
</evidence>
<comment type="caution">
    <text evidence="20">The sequence shown here is derived from an EMBL/GenBank/DDBJ whole genome shotgun (WGS) entry which is preliminary data.</text>
</comment>
<feature type="domain" description="Tyrosine-protein kinase G-rich" evidence="19">
    <location>
        <begin position="437"/>
        <end position="516"/>
    </location>
</feature>
<comment type="subcellular location">
    <subcellularLocation>
        <location evidence="1">Cell inner membrane</location>
        <topology evidence="1">Multi-pass membrane protein</topology>
    </subcellularLocation>
</comment>
<keyword evidence="12 16" id="KW-1133">Transmembrane helix</keyword>
<dbReference type="CDD" id="cd05387">
    <property type="entry name" value="BY-kinase"/>
    <property type="match status" value="1"/>
</dbReference>
<feature type="domain" description="Polysaccharide chain length determinant N-terminal" evidence="17">
    <location>
        <begin position="17"/>
        <end position="113"/>
    </location>
</feature>
<keyword evidence="6" id="KW-0997">Cell inner membrane</keyword>
<evidence type="ECO:0000313" key="20">
    <source>
        <dbReference type="EMBL" id="TKC05255.1"/>
    </source>
</evidence>
<evidence type="ECO:0000256" key="14">
    <source>
        <dbReference type="ARBA" id="ARBA00023137"/>
    </source>
</evidence>
<keyword evidence="21" id="KW-1185">Reference proteome</keyword>
<comment type="similarity">
    <text evidence="2">Belongs to the CpsD/CapB family.</text>
</comment>
<feature type="domain" description="AAA" evidence="18">
    <location>
        <begin position="580"/>
        <end position="710"/>
    </location>
</feature>
<evidence type="ECO:0000256" key="2">
    <source>
        <dbReference type="ARBA" id="ARBA00007316"/>
    </source>
</evidence>
<evidence type="ECO:0000256" key="7">
    <source>
        <dbReference type="ARBA" id="ARBA00022679"/>
    </source>
</evidence>
<keyword evidence="10 20" id="KW-0418">Kinase</keyword>
<dbReference type="InterPro" id="IPR027417">
    <property type="entry name" value="P-loop_NTPase"/>
</dbReference>
<evidence type="ECO:0000256" key="9">
    <source>
        <dbReference type="ARBA" id="ARBA00022741"/>
    </source>
</evidence>
<dbReference type="EMBL" id="SWBQ01000004">
    <property type="protein sequence ID" value="TKC05255.1"/>
    <property type="molecule type" value="Genomic_DNA"/>
</dbReference>
<dbReference type="GO" id="GO:0005524">
    <property type="term" value="F:ATP binding"/>
    <property type="evidence" value="ECO:0007669"/>
    <property type="project" value="UniProtKB-KW"/>
</dbReference>
<evidence type="ECO:0000256" key="10">
    <source>
        <dbReference type="ARBA" id="ARBA00022777"/>
    </source>
</evidence>
<dbReference type="InterPro" id="IPR025669">
    <property type="entry name" value="AAA_dom"/>
</dbReference>
<evidence type="ECO:0000256" key="12">
    <source>
        <dbReference type="ARBA" id="ARBA00022989"/>
    </source>
</evidence>
<evidence type="ECO:0000256" key="8">
    <source>
        <dbReference type="ARBA" id="ARBA00022692"/>
    </source>
</evidence>
<organism evidence="20 21">
    <name type="scientific">Pedobacter frigoris</name>
    <dbReference type="NCBI Taxonomy" id="2571272"/>
    <lineage>
        <taxon>Bacteria</taxon>
        <taxon>Pseudomonadati</taxon>
        <taxon>Bacteroidota</taxon>
        <taxon>Sphingobacteriia</taxon>
        <taxon>Sphingobacteriales</taxon>
        <taxon>Sphingobacteriaceae</taxon>
        <taxon>Pedobacter</taxon>
    </lineage>
</organism>
<dbReference type="PANTHER" id="PTHR32309">
    <property type="entry name" value="TYROSINE-PROTEIN KINASE"/>
    <property type="match status" value="1"/>
</dbReference>
<proteinExistence type="inferred from homology"/>
<evidence type="ECO:0000256" key="3">
    <source>
        <dbReference type="ARBA" id="ARBA00008883"/>
    </source>
</evidence>
<dbReference type="InterPro" id="IPR003856">
    <property type="entry name" value="LPS_length_determ_N"/>
</dbReference>
<evidence type="ECO:0000256" key="4">
    <source>
        <dbReference type="ARBA" id="ARBA00011903"/>
    </source>
</evidence>
<dbReference type="InterPro" id="IPR032807">
    <property type="entry name" value="GNVR"/>
</dbReference>